<organism evidence="3 4">
    <name type="scientific">Streptomyces millisiae</name>
    <dbReference type="NCBI Taxonomy" id="3075542"/>
    <lineage>
        <taxon>Bacteria</taxon>
        <taxon>Bacillati</taxon>
        <taxon>Actinomycetota</taxon>
        <taxon>Actinomycetes</taxon>
        <taxon>Kitasatosporales</taxon>
        <taxon>Streptomycetaceae</taxon>
        <taxon>Streptomyces</taxon>
    </lineage>
</organism>
<dbReference type="EMBL" id="JAVREM010000002">
    <property type="protein sequence ID" value="MDT0317344.1"/>
    <property type="molecule type" value="Genomic_DNA"/>
</dbReference>
<keyword evidence="3" id="KW-0378">Hydrolase</keyword>
<evidence type="ECO:0000256" key="1">
    <source>
        <dbReference type="ARBA" id="ARBA00007169"/>
    </source>
</evidence>
<dbReference type="GO" id="GO:0016787">
    <property type="term" value="F:hydrolase activity"/>
    <property type="evidence" value="ECO:0007669"/>
    <property type="project" value="UniProtKB-KW"/>
</dbReference>
<keyword evidence="4" id="KW-1185">Reference proteome</keyword>
<dbReference type="PANTHER" id="PTHR11487:SF0">
    <property type="entry name" value="S-ACYL FATTY ACID SYNTHASE THIOESTERASE, MEDIUM CHAIN"/>
    <property type="match status" value="1"/>
</dbReference>
<dbReference type="Pfam" id="PF00975">
    <property type="entry name" value="Thioesterase"/>
    <property type="match status" value="1"/>
</dbReference>
<reference evidence="4" key="1">
    <citation type="submission" date="2023-07" db="EMBL/GenBank/DDBJ databases">
        <title>30 novel species of actinomycetes from the DSMZ collection.</title>
        <authorList>
            <person name="Nouioui I."/>
        </authorList>
    </citation>
    <scope>NUCLEOTIDE SEQUENCE [LARGE SCALE GENOMIC DNA]</scope>
    <source>
        <strain evidence="4">DSM 44918</strain>
    </source>
</reference>
<name>A0ABU2LID2_9ACTN</name>
<comment type="similarity">
    <text evidence="1">Belongs to the thioesterase family.</text>
</comment>
<feature type="domain" description="Thioesterase" evidence="2">
    <location>
        <begin position="2"/>
        <end position="222"/>
    </location>
</feature>
<dbReference type="PANTHER" id="PTHR11487">
    <property type="entry name" value="THIOESTERASE"/>
    <property type="match status" value="1"/>
</dbReference>
<sequence length="237" mass="25870">MHHAGGSHSTFRPWLPHFPEDWELRLVVAPGRPKAAAHPAERRLTVISDALADRLAAEDHGPYALFGHSMGGLVAFAAALETQRRGGPPPVWVGVSGHPGPFFSITRSDPPLHGLPPDGLRRALSDLGGLPDRILRDPLLWERVRPLVTADLEAAETWEPATSPAPVLRRPLSAFCGESDPVADERDAPHWARHTTDFLGVRSFPGGHFYFLDDPEPLVKRIVDDIRSVLPSPAPRG</sequence>
<dbReference type="InterPro" id="IPR001031">
    <property type="entry name" value="Thioesterase"/>
</dbReference>
<evidence type="ECO:0000259" key="2">
    <source>
        <dbReference type="Pfam" id="PF00975"/>
    </source>
</evidence>
<dbReference type="RefSeq" id="WP_311595288.1">
    <property type="nucleotide sequence ID" value="NZ_JAVREM010000002.1"/>
</dbReference>
<dbReference type="InterPro" id="IPR012223">
    <property type="entry name" value="TEII"/>
</dbReference>
<evidence type="ECO:0000313" key="3">
    <source>
        <dbReference type="EMBL" id="MDT0317344.1"/>
    </source>
</evidence>
<dbReference type="SUPFAM" id="SSF53474">
    <property type="entry name" value="alpha/beta-Hydrolases"/>
    <property type="match status" value="1"/>
</dbReference>
<accession>A0ABU2LID2</accession>
<proteinExistence type="inferred from homology"/>
<comment type="caution">
    <text evidence="3">The sequence shown here is derived from an EMBL/GenBank/DDBJ whole genome shotgun (WGS) entry which is preliminary data.</text>
</comment>
<evidence type="ECO:0000313" key="4">
    <source>
        <dbReference type="Proteomes" id="UP001183420"/>
    </source>
</evidence>
<gene>
    <name evidence="3" type="ORF">RNC47_03200</name>
</gene>
<dbReference type="Gene3D" id="3.40.50.1820">
    <property type="entry name" value="alpha/beta hydrolase"/>
    <property type="match status" value="1"/>
</dbReference>
<dbReference type="Proteomes" id="UP001183420">
    <property type="component" value="Unassembled WGS sequence"/>
</dbReference>
<protein>
    <submittedName>
        <fullName evidence="3">Alpha/beta fold hydrolase</fullName>
    </submittedName>
</protein>
<dbReference type="InterPro" id="IPR029058">
    <property type="entry name" value="AB_hydrolase_fold"/>
</dbReference>